<feature type="transmembrane region" description="Helical" evidence="2">
    <location>
        <begin position="7"/>
        <end position="29"/>
    </location>
</feature>
<feature type="region of interest" description="Disordered" evidence="1">
    <location>
        <begin position="450"/>
        <end position="499"/>
    </location>
</feature>
<reference evidence="3 4" key="1">
    <citation type="submission" date="2014-12" db="EMBL/GenBank/DDBJ databases">
        <title>Genome assembly of Enhygromyxa salina DSM 15201.</title>
        <authorList>
            <person name="Sharma G."/>
            <person name="Subramanian S."/>
        </authorList>
    </citation>
    <scope>NUCLEOTIDE SEQUENCE [LARGE SCALE GENOMIC DNA]</scope>
    <source>
        <strain evidence="3 4">DSM 15201</strain>
    </source>
</reference>
<evidence type="ECO:0000313" key="4">
    <source>
        <dbReference type="Proteomes" id="UP000031599"/>
    </source>
</evidence>
<sequence length="499" mass="55584">MREQTRYSLSGALSLLAHAVFVVAFVWAFNVQHEPVEFSEELPDYDIDFIEFDVKQIEPDKAQGEVDDEPEPPPEDPPEPEEATPPPVEQPPDPDAEASLPEPEPDPEPKPKFGHKTSKIKALVPPNATWTLVLANSRIKKLPFRDAATEIMAPLRDFRLLVDDAGFNIWEDFEYVVMGSPDATDQTQAFVAVQYKFGHAEMAAGIDRACAKQGLVVDWREEEGVRVGDPRYKNPDIEAENTDDRQFVLLPGDDVALYLREAFVEQVIAGPDASKGNTSGNFVANIAKIKRYTYAEPKAGIQLVVEDIRGMVRVGPDFPIEIPSRAELMWEAANNPELVIKLDFLETDHAEKAQTYWTDQLEVDLTKVGVWDVAGGIISGMTLERNKRQLVFRYQFNETSARVVLQMVAKEFGKAMRYSKKQALAAQAAREQSWELRDGGKLLPSEALKLLEEAAPTPQPQPQPEPEPEPEPEPPAPEPEPEPEPTAPSEDSPEPAPVP</sequence>
<protein>
    <submittedName>
        <fullName evidence="3">Uncharacterized protein</fullName>
    </submittedName>
</protein>
<feature type="compositionally biased region" description="Pro residues" evidence="1">
    <location>
        <begin position="83"/>
        <end position="93"/>
    </location>
</feature>
<accession>A0A0C1ZN72</accession>
<gene>
    <name evidence="3" type="ORF">DB30_06530</name>
</gene>
<feature type="region of interest" description="Disordered" evidence="1">
    <location>
        <begin position="60"/>
        <end position="115"/>
    </location>
</feature>
<dbReference type="RefSeq" id="WP_052546498.1">
    <property type="nucleotide sequence ID" value="NZ_JMCC02000007.1"/>
</dbReference>
<proteinExistence type="predicted"/>
<feature type="compositionally biased region" description="Acidic residues" evidence="1">
    <location>
        <begin position="65"/>
        <end position="82"/>
    </location>
</feature>
<dbReference type="Proteomes" id="UP000031599">
    <property type="component" value="Unassembled WGS sequence"/>
</dbReference>
<organism evidence="3 4">
    <name type="scientific">Enhygromyxa salina</name>
    <dbReference type="NCBI Taxonomy" id="215803"/>
    <lineage>
        <taxon>Bacteria</taxon>
        <taxon>Pseudomonadati</taxon>
        <taxon>Myxococcota</taxon>
        <taxon>Polyangia</taxon>
        <taxon>Nannocystales</taxon>
        <taxon>Nannocystaceae</taxon>
        <taxon>Enhygromyxa</taxon>
    </lineage>
</organism>
<name>A0A0C1ZN72_9BACT</name>
<evidence type="ECO:0000256" key="2">
    <source>
        <dbReference type="SAM" id="Phobius"/>
    </source>
</evidence>
<evidence type="ECO:0000313" key="3">
    <source>
        <dbReference type="EMBL" id="KIG18919.1"/>
    </source>
</evidence>
<comment type="caution">
    <text evidence="3">The sequence shown here is derived from an EMBL/GenBank/DDBJ whole genome shotgun (WGS) entry which is preliminary data.</text>
</comment>
<dbReference type="AlphaFoldDB" id="A0A0C1ZN72"/>
<dbReference type="EMBL" id="JMCC02000007">
    <property type="protein sequence ID" value="KIG18919.1"/>
    <property type="molecule type" value="Genomic_DNA"/>
</dbReference>
<keyword evidence="2" id="KW-1133">Transmembrane helix</keyword>
<keyword evidence="2" id="KW-0472">Membrane</keyword>
<keyword evidence="2" id="KW-0812">Transmembrane</keyword>
<evidence type="ECO:0000256" key="1">
    <source>
        <dbReference type="SAM" id="MobiDB-lite"/>
    </source>
</evidence>